<dbReference type="GO" id="GO:0050839">
    <property type="term" value="F:cell adhesion molecule binding"/>
    <property type="evidence" value="ECO:0007669"/>
    <property type="project" value="TreeGrafter"/>
</dbReference>
<comment type="caution">
    <text evidence="4">The sequence shown here is derived from an EMBL/GenBank/DDBJ whole genome shotgun (WGS) entry which is preliminary data.</text>
</comment>
<dbReference type="InterPro" id="IPR050904">
    <property type="entry name" value="Adhesion/Biosynth-related"/>
</dbReference>
<dbReference type="PANTHER" id="PTHR10900">
    <property type="entry name" value="PERIOSTIN-RELATED"/>
    <property type="match status" value="1"/>
</dbReference>
<dbReference type="AlphaFoldDB" id="A0A9X2YXW5"/>
<dbReference type="EMBL" id="JACKVK010000003">
    <property type="protein sequence ID" value="MCV7419715.1"/>
    <property type="molecule type" value="Genomic_DNA"/>
</dbReference>
<feature type="compositionally biased region" description="Low complexity" evidence="1">
    <location>
        <begin position="223"/>
        <end position="236"/>
    </location>
</feature>
<dbReference type="SUPFAM" id="SSF82153">
    <property type="entry name" value="FAS1 domain"/>
    <property type="match status" value="1"/>
</dbReference>
<dbReference type="InterPro" id="IPR036378">
    <property type="entry name" value="FAS1_dom_sf"/>
</dbReference>
<dbReference type="PROSITE" id="PS50213">
    <property type="entry name" value="FAS1"/>
    <property type="match status" value="1"/>
</dbReference>
<proteinExistence type="predicted"/>
<evidence type="ECO:0000256" key="1">
    <source>
        <dbReference type="SAM" id="MobiDB-lite"/>
    </source>
</evidence>
<dbReference type="Gene3D" id="2.30.180.10">
    <property type="entry name" value="FAS1 domain"/>
    <property type="match status" value="1"/>
</dbReference>
<dbReference type="GO" id="GO:0030198">
    <property type="term" value="P:extracellular matrix organization"/>
    <property type="evidence" value="ECO:0007669"/>
    <property type="project" value="TreeGrafter"/>
</dbReference>
<reference evidence="4" key="2">
    <citation type="journal article" date="2022" name="BMC Genomics">
        <title>Comparative genome analysis of mycobacteria focusing on tRNA and non-coding RNA.</title>
        <authorList>
            <person name="Behra P.R.K."/>
            <person name="Pettersson B.M.F."/>
            <person name="Ramesh M."/>
            <person name="Das S."/>
            <person name="Dasgupta S."/>
            <person name="Kirsebom L.A."/>
        </authorList>
    </citation>
    <scope>NUCLEOTIDE SEQUENCE</scope>
    <source>
        <strain evidence="4">DSM 44838</strain>
    </source>
</reference>
<dbReference type="SMART" id="SM00554">
    <property type="entry name" value="FAS1"/>
    <property type="match status" value="1"/>
</dbReference>
<evidence type="ECO:0000313" key="4">
    <source>
        <dbReference type="EMBL" id="MCV7419715.1"/>
    </source>
</evidence>
<dbReference type="GO" id="GO:0031012">
    <property type="term" value="C:extracellular matrix"/>
    <property type="evidence" value="ECO:0007669"/>
    <property type="project" value="TreeGrafter"/>
</dbReference>
<evidence type="ECO:0000313" key="5">
    <source>
        <dbReference type="Proteomes" id="UP001141629"/>
    </source>
</evidence>
<keyword evidence="5" id="KW-1185">Reference proteome</keyword>
<evidence type="ECO:0000256" key="2">
    <source>
        <dbReference type="SAM" id="SignalP"/>
    </source>
</evidence>
<dbReference type="GO" id="GO:0005615">
    <property type="term" value="C:extracellular space"/>
    <property type="evidence" value="ECO:0007669"/>
    <property type="project" value="TreeGrafter"/>
</dbReference>
<feature type="signal peptide" evidence="2">
    <location>
        <begin position="1"/>
        <end position="30"/>
    </location>
</feature>
<feature type="domain" description="FAS1" evidence="3">
    <location>
        <begin position="69"/>
        <end position="202"/>
    </location>
</feature>
<dbReference type="Proteomes" id="UP001141629">
    <property type="component" value="Unassembled WGS sequence"/>
</dbReference>
<gene>
    <name evidence="4" type="ORF">H7K45_04105</name>
</gene>
<organism evidence="4 5">
    <name type="scientific">Mycobacterium yunnanensis</name>
    <dbReference type="NCBI Taxonomy" id="368477"/>
    <lineage>
        <taxon>Bacteria</taxon>
        <taxon>Bacillati</taxon>
        <taxon>Actinomycetota</taxon>
        <taxon>Actinomycetes</taxon>
        <taxon>Mycobacteriales</taxon>
        <taxon>Mycobacteriaceae</taxon>
        <taxon>Mycobacterium</taxon>
    </lineage>
</organism>
<sequence>MKTRTSRAIGMSAAIAAIAVSLPLAITAQADPSPTPTADVKPLPDWQGNCDPLRAELAPSGVTKENLATLPVGQALAKIPSLSTFTSAVDGGLNPAVNVVPVLENGPYVVFAPNNDAFAKLDPAALDAIKADPAALTKLDYYHVFLGLLGPGDIAGQRPTQEGAEVKVTGKDGDIKVNDTAKVICGGIQTANARIYILDTVLDPNSPPEPITPTTSFAGTGKPATPTSTTATSTEPAPAPAG</sequence>
<evidence type="ECO:0000259" key="3">
    <source>
        <dbReference type="PROSITE" id="PS50213"/>
    </source>
</evidence>
<dbReference type="Pfam" id="PF02469">
    <property type="entry name" value="Fasciclin"/>
    <property type="match status" value="1"/>
</dbReference>
<feature type="region of interest" description="Disordered" evidence="1">
    <location>
        <begin position="204"/>
        <end position="242"/>
    </location>
</feature>
<accession>A0A9X2YXW5</accession>
<keyword evidence="2" id="KW-0732">Signal</keyword>
<dbReference type="RefSeq" id="WP_263994505.1">
    <property type="nucleotide sequence ID" value="NZ_JACKVK010000003.1"/>
</dbReference>
<dbReference type="GO" id="GO:0007155">
    <property type="term" value="P:cell adhesion"/>
    <property type="evidence" value="ECO:0007669"/>
    <property type="project" value="TreeGrafter"/>
</dbReference>
<reference evidence="4" key="1">
    <citation type="submission" date="2020-07" db="EMBL/GenBank/DDBJ databases">
        <authorList>
            <person name="Pettersson B.M.F."/>
            <person name="Behra P.R.K."/>
            <person name="Ramesh M."/>
            <person name="Das S."/>
            <person name="Dasgupta S."/>
            <person name="Kirsebom L.A."/>
        </authorList>
    </citation>
    <scope>NUCLEOTIDE SEQUENCE</scope>
    <source>
        <strain evidence="4">DSM 44838</strain>
    </source>
</reference>
<feature type="chain" id="PRO_5040917301" evidence="2">
    <location>
        <begin position="31"/>
        <end position="242"/>
    </location>
</feature>
<name>A0A9X2YXW5_9MYCO</name>
<protein>
    <submittedName>
        <fullName evidence="4">Fasciclin domain-containing protein</fullName>
    </submittedName>
</protein>
<dbReference type="PANTHER" id="PTHR10900:SF77">
    <property type="entry name" value="FI19380P1"/>
    <property type="match status" value="1"/>
</dbReference>
<dbReference type="InterPro" id="IPR000782">
    <property type="entry name" value="FAS1_domain"/>
</dbReference>